<feature type="domain" description="Beta-lactamase-related" evidence="2">
    <location>
        <begin position="54"/>
        <end position="374"/>
    </location>
</feature>
<dbReference type="PANTHER" id="PTHR46825">
    <property type="entry name" value="D-ALANYL-D-ALANINE-CARBOXYPEPTIDASE/ENDOPEPTIDASE AMPH"/>
    <property type="match status" value="1"/>
</dbReference>
<evidence type="ECO:0000313" key="4">
    <source>
        <dbReference type="Proteomes" id="UP000325827"/>
    </source>
</evidence>
<feature type="chain" id="PRO_5023928542" evidence="1">
    <location>
        <begin position="29"/>
        <end position="428"/>
    </location>
</feature>
<dbReference type="InterPro" id="IPR012338">
    <property type="entry name" value="Beta-lactam/transpept-like"/>
</dbReference>
<dbReference type="EMBL" id="VYSA01000002">
    <property type="protein sequence ID" value="KAA9108405.1"/>
    <property type="molecule type" value="Genomic_DNA"/>
</dbReference>
<comment type="caution">
    <text evidence="3">The sequence shown here is derived from an EMBL/GenBank/DDBJ whole genome shotgun (WGS) entry which is preliminary data.</text>
</comment>
<keyword evidence="1" id="KW-0732">Signal</keyword>
<keyword evidence="4" id="KW-1185">Reference proteome</keyword>
<name>A0A5J5J1P5_9MICO</name>
<sequence>MRGRPRRHRAVATLSGVVALIVALAGCAAEDRVEVKGPTQVEAALPEATVQQLQDAVTAAMTATGSPGAIVGVWAPWSGTWVTALGTQTPGGGDAVSVDDEFRAGPVTRAMTCDVLYQVAAAGKVGLDDSVTKWVSGVPDLSDITLRQLCDGTSGIGSSSGVLMGELLANPARAWNPREFASFGLGQNRTSQPGVAWRDSDAGYILLGLALERATGESAATLLNDHVFGPLGMTATSLPDAPAAAPGGDGTALAGYYSPRGGDGVVNCAAPLDITTMSSSSMFTDSGVVTDIQDLGHYVQALAHGSLLPAGTQRLADAKSPFDGAPSWFTTGGGVFQAGSLIGQYGAVPGYLTAAFSDPDSGLTVAIVLNNSAAGSSVAAELAWELAAIASKAPAAAGQTSPGAGLPWTAEQFRDEVAKAAICAPPAQ</sequence>
<dbReference type="AlphaFoldDB" id="A0A5J5J1P5"/>
<dbReference type="InterPro" id="IPR001466">
    <property type="entry name" value="Beta-lactam-related"/>
</dbReference>
<dbReference type="SUPFAM" id="SSF56601">
    <property type="entry name" value="beta-lactamase/transpeptidase-like"/>
    <property type="match status" value="1"/>
</dbReference>
<gene>
    <name evidence="3" type="ORF">F6B43_13585</name>
</gene>
<reference evidence="4" key="1">
    <citation type="submission" date="2019-09" db="EMBL/GenBank/DDBJ databases">
        <title>Mumia zhuanghuii sp. nov. isolated from the intestinal contents of plateau pika (Ochotona curzoniae) in the Qinghai-Tibet plateau of China.</title>
        <authorList>
            <person name="Tian Z."/>
        </authorList>
    </citation>
    <scope>NUCLEOTIDE SEQUENCE [LARGE SCALE GENOMIC DNA]</scope>
    <source>
        <strain evidence="4">JCM 30598</strain>
    </source>
</reference>
<evidence type="ECO:0000313" key="3">
    <source>
        <dbReference type="EMBL" id="KAA9108405.1"/>
    </source>
</evidence>
<protein>
    <submittedName>
        <fullName evidence="3">Beta-lactamase family protein</fullName>
    </submittedName>
</protein>
<dbReference type="PANTHER" id="PTHR46825:SF7">
    <property type="entry name" value="D-ALANYL-D-ALANINE CARBOXYPEPTIDASE"/>
    <property type="match status" value="1"/>
</dbReference>
<evidence type="ECO:0000259" key="2">
    <source>
        <dbReference type="Pfam" id="PF00144"/>
    </source>
</evidence>
<dbReference type="InterPro" id="IPR050491">
    <property type="entry name" value="AmpC-like"/>
</dbReference>
<dbReference type="Pfam" id="PF00144">
    <property type="entry name" value="Beta-lactamase"/>
    <property type="match status" value="1"/>
</dbReference>
<organism evidence="3 4">
    <name type="scientific">Microbacterium rhizomatis</name>
    <dbReference type="NCBI Taxonomy" id="1631477"/>
    <lineage>
        <taxon>Bacteria</taxon>
        <taxon>Bacillati</taxon>
        <taxon>Actinomycetota</taxon>
        <taxon>Actinomycetes</taxon>
        <taxon>Micrococcales</taxon>
        <taxon>Microbacteriaceae</taxon>
        <taxon>Microbacterium</taxon>
    </lineage>
</organism>
<feature type="signal peptide" evidence="1">
    <location>
        <begin position="1"/>
        <end position="28"/>
    </location>
</feature>
<accession>A0A5J5J1P5</accession>
<dbReference type="PROSITE" id="PS51257">
    <property type="entry name" value="PROKAR_LIPOPROTEIN"/>
    <property type="match status" value="1"/>
</dbReference>
<evidence type="ECO:0000256" key="1">
    <source>
        <dbReference type="SAM" id="SignalP"/>
    </source>
</evidence>
<dbReference type="OrthoDB" id="3174977at2"/>
<dbReference type="Proteomes" id="UP000325827">
    <property type="component" value="Unassembled WGS sequence"/>
</dbReference>
<dbReference type="Gene3D" id="3.40.710.10">
    <property type="entry name" value="DD-peptidase/beta-lactamase superfamily"/>
    <property type="match status" value="1"/>
</dbReference>
<proteinExistence type="predicted"/>